<sequence>MAYVSVPKDLTKVKTKIALNLTKRQLIGFALAGAIGFPVYLLSRKFLPNDFSMLLMITVAFPIIFSTLYEKDGLYLEKYIKYYLEKKRHASIRIYQTDCIYDLRTKGGKIEQKRKKAKEKTLTK</sequence>
<proteinExistence type="predicted"/>
<dbReference type="AlphaFoldDB" id="A0A2I1M3P2"/>
<comment type="caution">
    <text evidence="2">The sequence shown here is derived from an EMBL/GenBank/DDBJ whole genome shotgun (WGS) entry which is preliminary data.</text>
</comment>
<dbReference type="Proteomes" id="UP000234335">
    <property type="component" value="Unassembled WGS sequence"/>
</dbReference>
<keyword evidence="1" id="KW-0812">Transmembrane</keyword>
<accession>A0A2I1M3P2</accession>
<feature type="transmembrane region" description="Helical" evidence="1">
    <location>
        <begin position="26"/>
        <end position="43"/>
    </location>
</feature>
<reference evidence="2 3" key="1">
    <citation type="submission" date="2017-12" db="EMBL/GenBank/DDBJ databases">
        <title>Phylogenetic diversity of female urinary microbiome.</title>
        <authorList>
            <person name="Thomas-White K."/>
            <person name="Wolfe A.J."/>
        </authorList>
    </citation>
    <scope>NUCLEOTIDE SEQUENCE [LARGE SCALE GENOMIC DNA]</scope>
    <source>
        <strain evidence="2 3">UMB0119</strain>
    </source>
</reference>
<dbReference type="EMBL" id="PKGS01000011">
    <property type="protein sequence ID" value="PKZ14752.1"/>
    <property type="molecule type" value="Genomic_DNA"/>
</dbReference>
<keyword evidence="1" id="KW-0472">Membrane</keyword>
<protein>
    <submittedName>
        <fullName evidence="2">PrgI family protein</fullName>
    </submittedName>
</protein>
<dbReference type="Pfam" id="PF12666">
    <property type="entry name" value="PrgI"/>
    <property type="match status" value="1"/>
</dbReference>
<keyword evidence="1" id="KW-1133">Transmembrane helix</keyword>
<evidence type="ECO:0000256" key="1">
    <source>
        <dbReference type="SAM" id="Phobius"/>
    </source>
</evidence>
<evidence type="ECO:0000313" key="2">
    <source>
        <dbReference type="EMBL" id="PKZ14752.1"/>
    </source>
</evidence>
<gene>
    <name evidence="2" type="ORF">CYJ34_09225</name>
</gene>
<feature type="transmembrane region" description="Helical" evidence="1">
    <location>
        <begin position="49"/>
        <end position="69"/>
    </location>
</feature>
<dbReference type="InterPro" id="IPR024414">
    <property type="entry name" value="Uncharacterised_PrgI"/>
</dbReference>
<dbReference type="RefSeq" id="WP_101540992.1">
    <property type="nucleotide sequence ID" value="NZ_PKGS01000011.1"/>
</dbReference>
<evidence type="ECO:0000313" key="3">
    <source>
        <dbReference type="Proteomes" id="UP000234335"/>
    </source>
</evidence>
<name>A0A2I1M3P2_9FIRM</name>
<keyword evidence="3" id="KW-1185">Reference proteome</keyword>
<organism evidence="2 3">
    <name type="scientific">Anaerococcus octavius</name>
    <dbReference type="NCBI Taxonomy" id="54007"/>
    <lineage>
        <taxon>Bacteria</taxon>
        <taxon>Bacillati</taxon>
        <taxon>Bacillota</taxon>
        <taxon>Tissierellia</taxon>
        <taxon>Tissierellales</taxon>
        <taxon>Peptoniphilaceae</taxon>
        <taxon>Anaerococcus</taxon>
    </lineage>
</organism>